<protein>
    <submittedName>
        <fullName evidence="2">Polyhydroxyalkanoate synthase</fullName>
    </submittedName>
</protein>
<dbReference type="Gene3D" id="3.40.50.1820">
    <property type="entry name" value="alpha/beta hydrolase"/>
    <property type="match status" value="1"/>
</dbReference>
<dbReference type="Proteomes" id="UP000244223">
    <property type="component" value="Unassembled WGS sequence"/>
</dbReference>
<proteinExistence type="predicted"/>
<dbReference type="RefSeq" id="WP_107865798.1">
    <property type="nucleotide sequence ID" value="NZ_QAON01000008.1"/>
</dbReference>
<evidence type="ECO:0000313" key="3">
    <source>
        <dbReference type="Proteomes" id="UP000244223"/>
    </source>
</evidence>
<dbReference type="InterPro" id="IPR000073">
    <property type="entry name" value="AB_hydrolase_1"/>
</dbReference>
<organism evidence="2 3">
    <name type="scientific">Agitococcus lubricus</name>
    <dbReference type="NCBI Taxonomy" id="1077255"/>
    <lineage>
        <taxon>Bacteria</taxon>
        <taxon>Pseudomonadati</taxon>
        <taxon>Pseudomonadota</taxon>
        <taxon>Gammaproteobacteria</taxon>
        <taxon>Moraxellales</taxon>
        <taxon>Moraxellaceae</taxon>
        <taxon>Agitococcus</taxon>
    </lineage>
</organism>
<evidence type="ECO:0000259" key="1">
    <source>
        <dbReference type="Pfam" id="PF00561"/>
    </source>
</evidence>
<dbReference type="PANTHER" id="PTHR36837">
    <property type="entry name" value="POLY(3-HYDROXYALKANOATE) POLYMERASE SUBUNIT PHAC"/>
    <property type="match status" value="1"/>
</dbReference>
<evidence type="ECO:0000313" key="2">
    <source>
        <dbReference type="EMBL" id="PTQ89155.1"/>
    </source>
</evidence>
<sequence length="380" mass="42971">MTSLFSKSVKMIPKPTRRILNNASDRLFRARDLVLADQTPYEIIHDNGLVKLRHYFPLSEDTITLDGQPLPVNKKTHKTPLVIVPPLAVNMLIYDLFPDRSLVKYFLARGFDVYLIDWGMPTRKHAHYNLVTYVCELMPEFLAKIREHSGQRQLSLHGWSMGGVFTLCYTALTHDPDIRNLVILGTPINSHASGAIGKVYQFIERRAEWVRQNTGFRIHNLNPQWLHTPGWINVVSFKMTNPIGSLMGYWELVVKLADRQFVINHATTSAFLDKMVAYPGGIVQDMMVRIWIDNELAKGYMQLGNSEVRLSDIQSALFAAAGKSDNMVTKAAVETLMEHVSSKDKIFEVVAGGHMGILSGSKAPQDVWPKVANWLAERSN</sequence>
<dbReference type="EMBL" id="QAON01000008">
    <property type="protein sequence ID" value="PTQ89155.1"/>
    <property type="molecule type" value="Genomic_DNA"/>
</dbReference>
<reference evidence="2 3" key="1">
    <citation type="submission" date="2018-04" db="EMBL/GenBank/DDBJ databases">
        <title>Genomic Encyclopedia of Archaeal and Bacterial Type Strains, Phase II (KMG-II): from individual species to whole genera.</title>
        <authorList>
            <person name="Goeker M."/>
        </authorList>
    </citation>
    <scope>NUCLEOTIDE SEQUENCE [LARGE SCALE GENOMIC DNA]</scope>
    <source>
        <strain evidence="2 3">DSM 5822</strain>
    </source>
</reference>
<name>A0A2T5IYQ9_9GAMM</name>
<comment type="caution">
    <text evidence="2">The sequence shown here is derived from an EMBL/GenBank/DDBJ whole genome shotgun (WGS) entry which is preliminary data.</text>
</comment>
<accession>A0A2T5IYQ9</accession>
<dbReference type="InterPro" id="IPR051321">
    <property type="entry name" value="PHA/PHB_synthase"/>
</dbReference>
<dbReference type="PANTHER" id="PTHR36837:SF2">
    <property type="entry name" value="POLY(3-HYDROXYALKANOATE) POLYMERASE SUBUNIT PHAC"/>
    <property type="match status" value="1"/>
</dbReference>
<dbReference type="InterPro" id="IPR029058">
    <property type="entry name" value="AB_hydrolase_fold"/>
</dbReference>
<dbReference type="SUPFAM" id="SSF53474">
    <property type="entry name" value="alpha/beta-Hydrolases"/>
    <property type="match status" value="1"/>
</dbReference>
<gene>
    <name evidence="2" type="ORF">C8N29_10836</name>
</gene>
<dbReference type="OrthoDB" id="9808398at2"/>
<feature type="domain" description="AB hydrolase-1" evidence="1">
    <location>
        <begin position="99"/>
        <end position="229"/>
    </location>
</feature>
<keyword evidence="3" id="KW-1185">Reference proteome</keyword>
<dbReference type="Pfam" id="PF00561">
    <property type="entry name" value="Abhydrolase_1"/>
    <property type="match status" value="1"/>
</dbReference>
<dbReference type="AlphaFoldDB" id="A0A2T5IYQ9"/>